<dbReference type="SUPFAM" id="SSF49384">
    <property type="entry name" value="Carbohydrate-binding domain"/>
    <property type="match status" value="1"/>
</dbReference>
<dbReference type="InterPro" id="IPR019734">
    <property type="entry name" value="TPR_rpt"/>
</dbReference>
<dbReference type="GO" id="GO:0009279">
    <property type="term" value="C:cell outer membrane"/>
    <property type="evidence" value="ECO:0007669"/>
    <property type="project" value="UniProtKB-SubCell"/>
</dbReference>
<dbReference type="Gene3D" id="3.30.1370.130">
    <property type="match status" value="1"/>
</dbReference>
<dbReference type="InterPro" id="IPR050810">
    <property type="entry name" value="Bact_Secretion_Sys_Channel"/>
</dbReference>
<feature type="repeat" description="TPR" evidence="6">
    <location>
        <begin position="71"/>
        <end position="104"/>
    </location>
</feature>
<dbReference type="GO" id="GO:0009306">
    <property type="term" value="P:protein secretion"/>
    <property type="evidence" value="ECO:0007669"/>
    <property type="project" value="InterPro"/>
</dbReference>
<sequence>MHSIKPICTLILASLLLSGCTAGRTAFSKAQKLEGEGNIDGALVKYAEVASANPDVAEYRVAYLKATEAAARFHFKKAEAFYAQKSYDDALREYQSSYAIDPTNQLAKQQADLLVKLRNAQTYYQEGQTLEKDRKTREALLAYKHALEFDPGNREIKDALERLVAVKKNKLDGYELNLKSNKPITLKFKDAKLKEIFNILTQLSGINFVFDDAVKDVNLSLYLENASFQQAMEIITGMQKLGKKVLNESTIILFPKSPEKLKQYEELFVQTFYLNKLDAKKAVNLVRTMLQVKKIYVNEELNALVLRDTPEVIEVARKILEANDVPDAEVLLDVEVFELSKSNAETFGLALSKYATSMGVTSPASTNGSFLTDSLSSSTTTSTSTTSSTTTTSATPSNLLHFWAFRGYNGYLTVPTATFNFGKTLSNGETLSNPKIRVKNREKAKFNVGTRVPITTTSSPSGGGVSVNVQYVDVGVKVNAEPTIQLNNEVSIKLGLEVSSILQKDTIGTDQATTVVTIGTRNLDTVLSLKDGETSIIGGLMQRSSTDSKNKIFLLGDIPFLGSLFTNTNDSKDKKELMLAITPHIVRSVTVPENDVAAFWSGREDEPSPNKPYSSFTLEPELAPAPLEPGLPGSAAVGIGTSTGTSPVTRRGSATTVKPAPVAPAALPAPSAVQPAPAAPSPAAAPVAPVAPAPAAAALPTAPPEVAPVAPAVPEAAPAAPVAPAPVVPAPAVPVPVPGTAPGVGKIIPAPPAGVPDAAGSAAPAPAPVPSAQGAAGQAPQTLPAPAVPAPPAAPATAPAPQQAAQAAPSQPPAVPAAPAVPVPGAAAAVPPAAAPPVQKAPVAPAGRQPASTVPVVLKLDAPASVKVQDQFTVQINETGASDLYASVFVVNYPANLEVATQAEGVVLKQNGAPTVFQTFNDKKKGQLWVSLSRVSGAQGASGNGVLATVTFRALEKGSATLNVANTNFSNKAGQPFIVNSSTALIEVK</sequence>
<dbReference type="InterPro" id="IPR004846">
    <property type="entry name" value="T2SS/T3SS_dom"/>
</dbReference>
<dbReference type="InterPro" id="IPR001775">
    <property type="entry name" value="GspD/PilQ"/>
</dbReference>
<dbReference type="GO" id="GO:0000272">
    <property type="term" value="P:polysaccharide catabolic process"/>
    <property type="evidence" value="ECO:0007669"/>
    <property type="project" value="InterPro"/>
</dbReference>
<evidence type="ECO:0000256" key="6">
    <source>
        <dbReference type="PROSITE-ProRule" id="PRU00339"/>
    </source>
</evidence>
<feature type="region of interest" description="Disordered" evidence="9">
    <location>
        <begin position="755"/>
        <end position="849"/>
    </location>
</feature>
<dbReference type="InterPro" id="IPR008965">
    <property type="entry name" value="CBM2/CBM3_carb-bd_dom_sf"/>
</dbReference>
<comment type="subcellular location">
    <subcellularLocation>
        <location evidence="8">Cell outer membrane</location>
    </subcellularLocation>
    <subcellularLocation>
        <location evidence="1">Membrane</location>
    </subcellularLocation>
</comment>
<feature type="compositionally biased region" description="Polar residues" evidence="9">
    <location>
        <begin position="640"/>
        <end position="656"/>
    </location>
</feature>
<evidence type="ECO:0000256" key="8">
    <source>
        <dbReference type="RuleBase" id="RU004004"/>
    </source>
</evidence>
<feature type="region of interest" description="Disordered" evidence="9">
    <location>
        <begin position="668"/>
        <end position="687"/>
    </location>
</feature>
<dbReference type="PANTHER" id="PTHR30332">
    <property type="entry name" value="PROBABLE GENERAL SECRETION PATHWAY PROTEIN D"/>
    <property type="match status" value="1"/>
</dbReference>
<dbReference type="RefSeq" id="WP_183362886.1">
    <property type="nucleotide sequence ID" value="NZ_BLXZ01000009.1"/>
</dbReference>
<feature type="domain" description="Secretin/TonB short N-terminal" evidence="11">
    <location>
        <begin position="206"/>
        <end position="256"/>
    </location>
</feature>
<dbReference type="PANTHER" id="PTHR30332:SF17">
    <property type="entry name" value="TYPE IV PILIATION SYSTEM PROTEIN DR_0774-RELATED"/>
    <property type="match status" value="1"/>
</dbReference>
<dbReference type="InterPro" id="IPR005644">
    <property type="entry name" value="NolW-like"/>
</dbReference>
<keyword evidence="4" id="KW-0472">Membrane</keyword>
<dbReference type="SUPFAM" id="SSF48452">
    <property type="entry name" value="TPR-like"/>
    <property type="match status" value="1"/>
</dbReference>
<organism evidence="12 13">
    <name type="scientific">Geomonas limicola</name>
    <dbReference type="NCBI Taxonomy" id="2740186"/>
    <lineage>
        <taxon>Bacteria</taxon>
        <taxon>Pseudomonadati</taxon>
        <taxon>Thermodesulfobacteriota</taxon>
        <taxon>Desulfuromonadia</taxon>
        <taxon>Geobacterales</taxon>
        <taxon>Geobacteraceae</taxon>
        <taxon>Geomonas</taxon>
    </lineage>
</organism>
<dbReference type="AlphaFoldDB" id="A0A6V8NEN3"/>
<feature type="compositionally biased region" description="Low complexity" evidence="9">
    <location>
        <begin position="755"/>
        <end position="785"/>
    </location>
</feature>
<evidence type="ECO:0000256" key="2">
    <source>
        <dbReference type="ARBA" id="ARBA00022448"/>
    </source>
</evidence>
<feature type="region of interest" description="Disordered" evidence="9">
    <location>
        <begin position="372"/>
        <end position="394"/>
    </location>
</feature>
<dbReference type="PROSITE" id="PS50005">
    <property type="entry name" value="TPR"/>
    <property type="match status" value="2"/>
</dbReference>
<dbReference type="CDD" id="cd08547">
    <property type="entry name" value="Type_II_cohesin"/>
    <property type="match status" value="1"/>
</dbReference>
<dbReference type="GO" id="GO:0015627">
    <property type="term" value="C:type II protein secretion system complex"/>
    <property type="evidence" value="ECO:0007669"/>
    <property type="project" value="TreeGrafter"/>
</dbReference>
<keyword evidence="5" id="KW-0998">Cell outer membrane</keyword>
<dbReference type="PROSITE" id="PS51257">
    <property type="entry name" value="PROKAR_LIPOPROTEIN"/>
    <property type="match status" value="1"/>
</dbReference>
<keyword evidence="13" id="KW-1185">Reference proteome</keyword>
<feature type="compositionally biased region" description="Low complexity" evidence="9">
    <location>
        <begin position="823"/>
        <end position="846"/>
    </location>
</feature>
<evidence type="ECO:0000256" key="1">
    <source>
        <dbReference type="ARBA" id="ARBA00004370"/>
    </source>
</evidence>
<reference evidence="13" key="1">
    <citation type="submission" date="2020-06" db="EMBL/GenBank/DDBJ databases">
        <title>Draft genomic sequecing of Geomonas sp. Red745.</title>
        <authorList>
            <person name="Itoh H."/>
            <person name="Xu Z.X."/>
            <person name="Ushijima N."/>
            <person name="Masuda Y."/>
            <person name="Shiratori Y."/>
            <person name="Senoo K."/>
        </authorList>
    </citation>
    <scope>NUCLEOTIDE SEQUENCE [LARGE SCALE GENOMIC DNA]</scope>
    <source>
        <strain evidence="13">Red745</strain>
    </source>
</reference>
<gene>
    <name evidence="12" type="ORF">GMLC_38430</name>
</gene>
<dbReference type="InterPro" id="IPR002102">
    <property type="entry name" value="Cohesin_dom"/>
</dbReference>
<feature type="signal peptide" evidence="10">
    <location>
        <begin position="1"/>
        <end position="22"/>
    </location>
</feature>
<keyword evidence="6" id="KW-0802">TPR repeat</keyword>
<dbReference type="InterPro" id="IPR038591">
    <property type="entry name" value="NolW-like_sf"/>
</dbReference>
<keyword evidence="2 8" id="KW-0813">Transport</keyword>
<feature type="compositionally biased region" description="Low complexity" evidence="9">
    <location>
        <begin position="795"/>
        <end position="809"/>
    </location>
</feature>
<keyword evidence="3 10" id="KW-0732">Signal</keyword>
<dbReference type="InterPro" id="IPR011990">
    <property type="entry name" value="TPR-like_helical_dom_sf"/>
</dbReference>
<feature type="compositionally biased region" description="Low complexity" evidence="9">
    <location>
        <begin position="618"/>
        <end position="636"/>
    </location>
</feature>
<evidence type="ECO:0000256" key="3">
    <source>
        <dbReference type="ARBA" id="ARBA00022729"/>
    </source>
</evidence>
<dbReference type="EMBL" id="BLXZ01000009">
    <property type="protein sequence ID" value="GFO70264.1"/>
    <property type="molecule type" value="Genomic_DNA"/>
</dbReference>
<dbReference type="GO" id="GO:0030246">
    <property type="term" value="F:carbohydrate binding"/>
    <property type="evidence" value="ECO:0007669"/>
    <property type="project" value="InterPro"/>
</dbReference>
<dbReference type="Pfam" id="PF00263">
    <property type="entry name" value="Secretin"/>
    <property type="match status" value="1"/>
</dbReference>
<proteinExistence type="inferred from homology"/>
<evidence type="ECO:0000256" key="4">
    <source>
        <dbReference type="ARBA" id="ARBA00023136"/>
    </source>
</evidence>
<name>A0A6V8NEN3_9BACT</name>
<evidence type="ECO:0000256" key="7">
    <source>
        <dbReference type="RuleBase" id="RU004003"/>
    </source>
</evidence>
<dbReference type="Gene3D" id="2.60.40.680">
    <property type="match status" value="1"/>
</dbReference>
<evidence type="ECO:0000256" key="10">
    <source>
        <dbReference type="SAM" id="SignalP"/>
    </source>
</evidence>
<dbReference type="PRINTS" id="PR00811">
    <property type="entry name" value="BCTERIALGSPD"/>
</dbReference>
<protein>
    <recommendedName>
        <fullName evidence="11">Secretin/TonB short N-terminal domain-containing protein</fullName>
    </recommendedName>
</protein>
<evidence type="ECO:0000313" key="12">
    <source>
        <dbReference type="EMBL" id="GFO70264.1"/>
    </source>
</evidence>
<dbReference type="Proteomes" id="UP000587586">
    <property type="component" value="Unassembled WGS sequence"/>
</dbReference>
<feature type="compositionally biased region" description="Pro residues" evidence="9">
    <location>
        <begin position="810"/>
        <end position="822"/>
    </location>
</feature>
<dbReference type="Pfam" id="PF00963">
    <property type="entry name" value="Cohesin"/>
    <property type="match status" value="1"/>
</dbReference>
<evidence type="ECO:0000259" key="11">
    <source>
        <dbReference type="SMART" id="SM00965"/>
    </source>
</evidence>
<evidence type="ECO:0000256" key="9">
    <source>
        <dbReference type="SAM" id="MobiDB-lite"/>
    </source>
</evidence>
<dbReference type="Pfam" id="PF03958">
    <property type="entry name" value="Secretin_N"/>
    <property type="match status" value="1"/>
</dbReference>
<dbReference type="PRINTS" id="PR01032">
    <property type="entry name" value="PHAGEIV"/>
</dbReference>
<comment type="similarity">
    <text evidence="7">Belongs to the bacterial secretin family.</text>
</comment>
<feature type="repeat" description="TPR" evidence="6">
    <location>
        <begin position="120"/>
        <end position="153"/>
    </location>
</feature>
<dbReference type="Gene3D" id="3.30.1370.120">
    <property type="match status" value="1"/>
</dbReference>
<accession>A0A6V8NEN3</accession>
<feature type="region of interest" description="Disordered" evidence="9">
    <location>
        <begin position="600"/>
        <end position="661"/>
    </location>
</feature>
<dbReference type="Gene3D" id="1.25.40.10">
    <property type="entry name" value="Tetratricopeptide repeat domain"/>
    <property type="match status" value="1"/>
</dbReference>
<feature type="chain" id="PRO_5027916954" description="Secretin/TonB short N-terminal domain-containing protein" evidence="10">
    <location>
        <begin position="23"/>
        <end position="989"/>
    </location>
</feature>
<evidence type="ECO:0000313" key="13">
    <source>
        <dbReference type="Proteomes" id="UP000587586"/>
    </source>
</evidence>
<dbReference type="SMART" id="SM00028">
    <property type="entry name" value="TPR"/>
    <property type="match status" value="3"/>
</dbReference>
<evidence type="ECO:0000256" key="5">
    <source>
        <dbReference type="ARBA" id="ARBA00023237"/>
    </source>
</evidence>
<dbReference type="InterPro" id="IPR011662">
    <property type="entry name" value="Secretin/TonB_short_N"/>
</dbReference>
<comment type="caution">
    <text evidence="12">The sequence shown here is derived from an EMBL/GenBank/DDBJ whole genome shotgun (WGS) entry which is preliminary data.</text>
</comment>
<dbReference type="SMART" id="SM00965">
    <property type="entry name" value="STN"/>
    <property type="match status" value="1"/>
</dbReference>